<protein>
    <submittedName>
        <fullName evidence="2">Uncharacterized protein</fullName>
    </submittedName>
</protein>
<evidence type="ECO:0000256" key="1">
    <source>
        <dbReference type="SAM" id="Coils"/>
    </source>
</evidence>
<reference evidence="2" key="1">
    <citation type="submission" date="2015-06" db="EMBL/GenBank/DDBJ databases">
        <authorList>
            <person name="Joergensen T."/>
        </authorList>
    </citation>
    <scope>NUCLEOTIDE SEQUENCE</scope>
    <source>
        <plasmid evidence="2">pRGRH0076</plasmid>
    </source>
</reference>
<accession>A0A0H5PVR7</accession>
<organism evidence="2">
    <name type="scientific">uncultured prokaryote</name>
    <dbReference type="NCBI Taxonomy" id="198431"/>
    <lineage>
        <taxon>unclassified sequences</taxon>
        <taxon>environmental samples</taxon>
    </lineage>
</organism>
<dbReference type="EMBL" id="LN852767">
    <property type="protein sequence ID" value="CRY93831.1"/>
    <property type="molecule type" value="Genomic_DNA"/>
</dbReference>
<geneLocation type="plasmid" evidence="2">
    <name>pRGRH0076</name>
</geneLocation>
<keyword evidence="1" id="KW-0175">Coiled coil</keyword>
<evidence type="ECO:0000313" key="2">
    <source>
        <dbReference type="EMBL" id="CRY93831.1"/>
    </source>
</evidence>
<feature type="coiled-coil region" evidence="1">
    <location>
        <begin position="71"/>
        <end position="147"/>
    </location>
</feature>
<sequence length="215" mass="24349">MQKFTLDDLVKRYDVAKGSISGYIKEHKNEIDPQAQHIFYASGKFSWMDETALAALDKLRGYRNEVTLLAEIEADEEKEELKMQIQNLQAALSGALLETKNAYKQLSEAQKMLLESSKNIQIEAAKAELAESNLKDKEKKLLEAMETIGTLKAAVAANDEKQQHFVAELEAAHEREAIAMAAIKSKNFEMEMLKQEYEAKLAAEKSKSFWQRIFG</sequence>
<proteinExistence type="predicted"/>
<name>A0A0H5PVR7_9ZZZZ</name>
<keyword evidence="2" id="KW-0614">Plasmid</keyword>
<reference evidence="2" key="2">
    <citation type="submission" date="2015-07" db="EMBL/GenBank/DDBJ databases">
        <title>Plasmids, circular viruses and viroids from rat gut.</title>
        <authorList>
            <person name="Jorgensen T.J."/>
            <person name="Hansen M.A."/>
            <person name="Xu Z."/>
            <person name="Tabak M.A."/>
            <person name="Sorensen S.J."/>
            <person name="Hansen L.H."/>
        </authorList>
    </citation>
    <scope>NUCLEOTIDE SEQUENCE</scope>
    <source>
        <plasmid evidence="2">pRGRH0076</plasmid>
    </source>
</reference>
<dbReference type="AlphaFoldDB" id="A0A0H5PVR7"/>